<evidence type="ECO:0000313" key="11">
    <source>
        <dbReference type="EMBL" id="ORY26233.1"/>
    </source>
</evidence>
<dbReference type="AlphaFoldDB" id="A0A1Y2AUG0"/>
<dbReference type="Gene3D" id="3.30.1520.10">
    <property type="entry name" value="Phox-like domain"/>
    <property type="match status" value="1"/>
</dbReference>
<dbReference type="PANTHER" id="PTHR47554:SF1">
    <property type="entry name" value="SORTING NEXIN MVP1"/>
    <property type="match status" value="1"/>
</dbReference>
<evidence type="ECO:0000313" key="12">
    <source>
        <dbReference type="Proteomes" id="UP000193986"/>
    </source>
</evidence>
<keyword evidence="5" id="KW-0813">Transport</keyword>
<evidence type="ECO:0000256" key="9">
    <source>
        <dbReference type="SAM" id="MobiDB-lite"/>
    </source>
</evidence>
<dbReference type="Proteomes" id="UP000193986">
    <property type="component" value="Unassembled WGS sequence"/>
</dbReference>
<dbReference type="SUPFAM" id="SSF64268">
    <property type="entry name" value="PX domain"/>
    <property type="match status" value="1"/>
</dbReference>
<dbReference type="GO" id="GO:0006623">
    <property type="term" value="P:protein targeting to vacuole"/>
    <property type="evidence" value="ECO:0007669"/>
    <property type="project" value="TreeGrafter"/>
</dbReference>
<sequence length="634" mass="68945">MFNAPRRTAGTSLASSAFLNNSSSGGVGGFDPLAQSTPIPSTSGFGEVDPWSAVPSPALSGTPRREEVNDAELALPVPSNGSITAREGLNQFISDPPSLYLSLADQLDPSGSGYISLASVQRLFLTSRLPASTVEKIIGVTARDQSSLSRHELFCALALVALAQTSPDSSEISIERLSSSLLNLPLPNLSTTSPSPATPGPETSPHGFAVTPGVESASPWDTAPRLNGNGNGTSNHYSQPGMASADESIAEKGYWKKLEKVEVSLIPEKEGWFLQKYQIESDKRNAGALSRRYTDFVWLLDILVKRYPFRLLPSLPPKRIGPDATFLETRRKALKRFINMLVNHPVTRDDGALNVFLTEPNFEAWRKRTKVSTDEESASKRLTPAQEMGIPADLEEKLGLLRDHLPALLASYQKLVVLAERSLARFQAASADASRIALSLRTVGEEMPVCCYRCVPGGGHSCSLCVGVGRGLGEVGESWTRVAEEGEQRAVAILLGNIEALKSQRDLYLAFRDLFIRHDKLSKDSVESLGKKVETRTKKIESLKTAGKPGWEVEVDKLVAASDTDTASINTLLARRVFVRACMWHELAVVFHSRQAAQATLGWREFAAQQEAGDRALVGIWQALKDRLESMPVE</sequence>
<dbReference type="SMART" id="SM00312">
    <property type="entry name" value="PX"/>
    <property type="match status" value="1"/>
</dbReference>
<evidence type="ECO:0000259" key="10">
    <source>
        <dbReference type="PROSITE" id="PS50195"/>
    </source>
</evidence>
<evidence type="ECO:0000256" key="7">
    <source>
        <dbReference type="ARBA" id="ARBA00022927"/>
    </source>
</evidence>
<dbReference type="Gene3D" id="1.10.238.10">
    <property type="entry name" value="EF-hand"/>
    <property type="match status" value="1"/>
</dbReference>
<dbReference type="PANTHER" id="PTHR47554">
    <property type="entry name" value="SORTING NEXIN MVP1"/>
    <property type="match status" value="1"/>
</dbReference>
<gene>
    <name evidence="11" type="ORF">BCR39DRAFT_470616</name>
</gene>
<evidence type="ECO:0000256" key="4">
    <source>
        <dbReference type="ARBA" id="ARBA00014268"/>
    </source>
</evidence>
<feature type="region of interest" description="Disordered" evidence="9">
    <location>
        <begin position="188"/>
        <end position="243"/>
    </location>
</feature>
<dbReference type="GO" id="GO:0016020">
    <property type="term" value="C:membrane"/>
    <property type="evidence" value="ECO:0007669"/>
    <property type="project" value="UniProtKB-SubCell"/>
</dbReference>
<dbReference type="InterPro" id="IPR028662">
    <property type="entry name" value="SNX8/Mvp1"/>
</dbReference>
<keyword evidence="8" id="KW-0472">Membrane</keyword>
<dbReference type="CDD" id="cd07597">
    <property type="entry name" value="BAR_SNX8"/>
    <property type="match status" value="1"/>
</dbReference>
<reference evidence="11 12" key="1">
    <citation type="submission" date="2016-07" db="EMBL/GenBank/DDBJ databases">
        <title>Pervasive Adenine N6-methylation of Active Genes in Fungi.</title>
        <authorList>
            <consortium name="DOE Joint Genome Institute"/>
            <person name="Mondo S.J."/>
            <person name="Dannebaum R.O."/>
            <person name="Kuo R.C."/>
            <person name="Labutti K."/>
            <person name="Haridas S."/>
            <person name="Kuo A."/>
            <person name="Salamov A."/>
            <person name="Ahrendt S.R."/>
            <person name="Lipzen A."/>
            <person name="Sullivan W."/>
            <person name="Andreopoulos W.B."/>
            <person name="Clum A."/>
            <person name="Lindquist E."/>
            <person name="Daum C."/>
            <person name="Ramamoorthy G.K."/>
            <person name="Gryganskyi A."/>
            <person name="Culley D."/>
            <person name="Magnuson J.K."/>
            <person name="James T.Y."/>
            <person name="O'Malley M.A."/>
            <person name="Stajich J.E."/>
            <person name="Spatafora J.W."/>
            <person name="Visel A."/>
            <person name="Grigoriev I.V."/>
        </authorList>
    </citation>
    <scope>NUCLEOTIDE SEQUENCE [LARGE SCALE GENOMIC DNA]</scope>
    <source>
        <strain evidence="11 12">68-887.2</strain>
    </source>
</reference>
<dbReference type="GO" id="GO:0042147">
    <property type="term" value="P:retrograde transport, endosome to Golgi"/>
    <property type="evidence" value="ECO:0007669"/>
    <property type="project" value="InterPro"/>
</dbReference>
<dbReference type="GO" id="GO:0005829">
    <property type="term" value="C:cytosol"/>
    <property type="evidence" value="ECO:0007669"/>
    <property type="project" value="GOC"/>
</dbReference>
<evidence type="ECO:0000256" key="8">
    <source>
        <dbReference type="ARBA" id="ARBA00023136"/>
    </source>
</evidence>
<name>A0A1Y2AUG0_9TREE</name>
<dbReference type="PROSITE" id="PS50195">
    <property type="entry name" value="PX"/>
    <property type="match status" value="1"/>
</dbReference>
<proteinExistence type="inferred from homology"/>
<evidence type="ECO:0000256" key="3">
    <source>
        <dbReference type="ARBA" id="ARBA00010883"/>
    </source>
</evidence>
<comment type="similarity">
    <text evidence="3">Belongs to the sorting nexin family.</text>
</comment>
<keyword evidence="12" id="KW-1185">Reference proteome</keyword>
<dbReference type="EMBL" id="MCFC01000049">
    <property type="protein sequence ID" value="ORY26233.1"/>
    <property type="molecule type" value="Genomic_DNA"/>
</dbReference>
<feature type="compositionally biased region" description="Low complexity" evidence="9">
    <location>
        <begin position="188"/>
        <end position="205"/>
    </location>
</feature>
<keyword evidence="7" id="KW-0653">Protein transport</keyword>
<dbReference type="Pfam" id="PF19566">
    <property type="entry name" value="Snx8_BAR_dom"/>
    <property type="match status" value="1"/>
</dbReference>
<feature type="domain" description="PX" evidence="10">
    <location>
        <begin position="255"/>
        <end position="363"/>
    </location>
</feature>
<dbReference type="InterPro" id="IPR045734">
    <property type="entry name" value="Snx8_BAR_dom"/>
</dbReference>
<protein>
    <recommendedName>
        <fullName evidence="4">Sorting nexin MVP1</fullName>
    </recommendedName>
</protein>
<dbReference type="InterPro" id="IPR001683">
    <property type="entry name" value="PX_dom"/>
</dbReference>
<comment type="subcellular location">
    <subcellularLocation>
        <location evidence="2">Cytoplasm</location>
    </subcellularLocation>
    <subcellularLocation>
        <location evidence="1">Membrane</location>
        <topology evidence="1">Peripheral membrane protein</topology>
        <orientation evidence="1">Cytoplasmic side</orientation>
    </subcellularLocation>
</comment>
<accession>A0A1Y2AUG0</accession>
<organism evidence="11 12">
    <name type="scientific">Naematelia encephala</name>
    <dbReference type="NCBI Taxonomy" id="71784"/>
    <lineage>
        <taxon>Eukaryota</taxon>
        <taxon>Fungi</taxon>
        <taxon>Dikarya</taxon>
        <taxon>Basidiomycota</taxon>
        <taxon>Agaricomycotina</taxon>
        <taxon>Tremellomycetes</taxon>
        <taxon>Tremellales</taxon>
        <taxon>Naemateliaceae</taxon>
        <taxon>Naematelia</taxon>
    </lineage>
</organism>
<evidence type="ECO:0000256" key="5">
    <source>
        <dbReference type="ARBA" id="ARBA00022448"/>
    </source>
</evidence>
<comment type="caution">
    <text evidence="11">The sequence shown here is derived from an EMBL/GenBank/DDBJ whole genome shotgun (WGS) entry which is preliminary data.</text>
</comment>
<evidence type="ECO:0000256" key="1">
    <source>
        <dbReference type="ARBA" id="ARBA00004287"/>
    </source>
</evidence>
<dbReference type="OrthoDB" id="10064318at2759"/>
<dbReference type="Pfam" id="PF00787">
    <property type="entry name" value="PX"/>
    <property type="match status" value="1"/>
</dbReference>
<evidence type="ECO:0000256" key="2">
    <source>
        <dbReference type="ARBA" id="ARBA00004496"/>
    </source>
</evidence>
<evidence type="ECO:0000256" key="6">
    <source>
        <dbReference type="ARBA" id="ARBA00022490"/>
    </source>
</evidence>
<feature type="region of interest" description="Disordered" evidence="9">
    <location>
        <begin position="29"/>
        <end position="68"/>
    </location>
</feature>
<keyword evidence="6" id="KW-0963">Cytoplasm</keyword>
<feature type="compositionally biased region" description="Polar residues" evidence="9">
    <location>
        <begin position="34"/>
        <end position="44"/>
    </location>
</feature>
<dbReference type="STRING" id="71784.A0A1Y2AUG0"/>
<dbReference type="GO" id="GO:0005768">
    <property type="term" value="C:endosome"/>
    <property type="evidence" value="ECO:0007669"/>
    <property type="project" value="TreeGrafter"/>
</dbReference>
<dbReference type="InParanoid" id="A0A1Y2AUG0"/>
<dbReference type="GO" id="GO:0032266">
    <property type="term" value="F:phosphatidylinositol-3-phosphate binding"/>
    <property type="evidence" value="ECO:0007669"/>
    <property type="project" value="TreeGrafter"/>
</dbReference>
<dbReference type="InterPro" id="IPR036871">
    <property type="entry name" value="PX_dom_sf"/>
</dbReference>